<dbReference type="PANTHER" id="PTHR11365">
    <property type="entry name" value="5-OXOPROLINASE RELATED"/>
    <property type="match status" value="1"/>
</dbReference>
<dbReference type="GO" id="GO:0006749">
    <property type="term" value="P:glutathione metabolic process"/>
    <property type="evidence" value="ECO:0007669"/>
    <property type="project" value="TreeGrafter"/>
</dbReference>
<dbReference type="SUPFAM" id="SSF53067">
    <property type="entry name" value="Actin-like ATPase domain"/>
    <property type="match status" value="1"/>
</dbReference>
<dbReference type="InterPro" id="IPR043129">
    <property type="entry name" value="ATPase_NBD"/>
</dbReference>
<comment type="caution">
    <text evidence="4">The sequence shown here is derived from an EMBL/GenBank/DDBJ whole genome shotgun (WGS) entry which is preliminary data.</text>
</comment>
<protein>
    <submittedName>
        <fullName evidence="4">Hydantoinase/oxoprolinase family protein</fullName>
    </submittedName>
</protein>
<dbReference type="AlphaFoldDB" id="A0A844QNW1"/>
<dbReference type="InterPro" id="IPR008040">
    <property type="entry name" value="Hydant_A_N"/>
</dbReference>
<reference evidence="4 5" key="1">
    <citation type="submission" date="2019-12" db="EMBL/GenBank/DDBJ databases">
        <title>Nitratireductor arenosus sp. nov., Isolated from sea sand, Jeju island, South Korea.</title>
        <authorList>
            <person name="Kim W."/>
        </authorList>
    </citation>
    <scope>NUCLEOTIDE SEQUENCE [LARGE SCALE GENOMIC DNA]</scope>
    <source>
        <strain evidence="4 5">CAU 1489</strain>
    </source>
</reference>
<gene>
    <name evidence="4" type="ORF">GN330_21015</name>
</gene>
<feature type="domain" description="Hydantoinase/oxoprolinase N-terminal" evidence="2">
    <location>
        <begin position="3"/>
        <end position="183"/>
    </location>
</feature>
<dbReference type="InterPro" id="IPR049517">
    <property type="entry name" value="ACX-like_C"/>
</dbReference>
<dbReference type="EMBL" id="WPHG01000007">
    <property type="protein sequence ID" value="MVA99738.1"/>
    <property type="molecule type" value="Genomic_DNA"/>
</dbReference>
<dbReference type="RefSeq" id="WP_156715242.1">
    <property type="nucleotide sequence ID" value="NZ_WPHG01000007.1"/>
</dbReference>
<feature type="domain" description="Hydantoinase A/oxoprolinase" evidence="1">
    <location>
        <begin position="205"/>
        <end position="490"/>
    </location>
</feature>
<dbReference type="PANTHER" id="PTHR11365:SF23">
    <property type="entry name" value="HYPOTHETICAL 5-OXOPROLINASE (EUROFUNG)-RELATED"/>
    <property type="match status" value="1"/>
</dbReference>
<accession>A0A844QNW1</accession>
<dbReference type="InterPro" id="IPR045079">
    <property type="entry name" value="Oxoprolinase-like"/>
</dbReference>
<dbReference type="Pfam" id="PF05378">
    <property type="entry name" value="Hydant_A_N"/>
    <property type="match status" value="1"/>
</dbReference>
<evidence type="ECO:0000259" key="3">
    <source>
        <dbReference type="Pfam" id="PF19278"/>
    </source>
</evidence>
<dbReference type="Proteomes" id="UP000463224">
    <property type="component" value="Unassembled WGS sequence"/>
</dbReference>
<feature type="domain" description="Acetophenone carboxylase-like C-terminal" evidence="3">
    <location>
        <begin position="509"/>
        <end position="670"/>
    </location>
</feature>
<organism evidence="4 5">
    <name type="scientific">Nitratireductor arenosus</name>
    <dbReference type="NCBI Taxonomy" id="2682096"/>
    <lineage>
        <taxon>Bacteria</taxon>
        <taxon>Pseudomonadati</taxon>
        <taxon>Pseudomonadota</taxon>
        <taxon>Alphaproteobacteria</taxon>
        <taxon>Hyphomicrobiales</taxon>
        <taxon>Phyllobacteriaceae</taxon>
        <taxon>Nitratireductor</taxon>
    </lineage>
</organism>
<dbReference type="Pfam" id="PF01968">
    <property type="entry name" value="Hydantoinase_A"/>
    <property type="match status" value="1"/>
</dbReference>
<evidence type="ECO:0000313" key="4">
    <source>
        <dbReference type="EMBL" id="MVA99738.1"/>
    </source>
</evidence>
<dbReference type="InterPro" id="IPR002821">
    <property type="entry name" value="Hydantoinase_A"/>
</dbReference>
<evidence type="ECO:0000259" key="2">
    <source>
        <dbReference type="Pfam" id="PF05378"/>
    </source>
</evidence>
<keyword evidence="5" id="KW-1185">Reference proteome</keyword>
<dbReference type="GO" id="GO:0005829">
    <property type="term" value="C:cytosol"/>
    <property type="evidence" value="ECO:0007669"/>
    <property type="project" value="TreeGrafter"/>
</dbReference>
<evidence type="ECO:0000313" key="5">
    <source>
        <dbReference type="Proteomes" id="UP000463224"/>
    </source>
</evidence>
<sequence>MLRIGIDIGGTFTDFAVWKDDGDGYAQIESRKIPTSRPNFAEAVKRGIDEIVAELGYSDQAPLTVVHSTTVSTNAVIERSQPPVGLITTEGFRDILGLARLRLDKPVDLFNRRARPLVPRQNVFAVGGRILADGTEDRPLDEDGLRGALRTMLDRGLAGAAICFVNAYRYQQHEVRALEIARGEFPRLEVMASHEVWPQQAEYERAVLTLLNVYVKPLMQDYLHEIDGFLRSRYPEARLYLTKSNGGIMSVDEARRLPIHTLLSGPAAGVTAAQVLAEHVGIDHVLTFDMGGTSVDVSLVESGRPTTAGQAEVGDFPLMMPVTAVEAMGAGGGSVIGLDDRVLKVGPRSVGSSPGPACYGLGSDEPALSDAYFLLGYLPGDGLLGGRLSLDRDLAVRALQPLCERLGLDSVQVAESAVAVATSEMLAKITPFLARLGVSAGDLTMMIFGGAGGIHGPLLAEEVGIRRIVVPRIPSVFCAFGGLVSDMMHDAVRSVHGQRLGTDELVVGFAALAEEGRRWLAAQKVTELAAVRHVYLADMRYAAQSFTISVDVSAPQAGAMSVAAAEAAFHDQHQRLFDYCDREAPVSIDALRVRTIGPRARPAAGMLAERVGAAVPVGERDIRLNGAWRRVAVWDWPDLGTGWRCDGPAIVQQAIATILVPDGFRARVDGLGNLEMERR</sequence>
<evidence type="ECO:0000259" key="1">
    <source>
        <dbReference type="Pfam" id="PF01968"/>
    </source>
</evidence>
<dbReference type="Pfam" id="PF19278">
    <property type="entry name" value="Hydant_A_C"/>
    <property type="match status" value="1"/>
</dbReference>
<name>A0A844QNW1_9HYPH</name>
<proteinExistence type="predicted"/>
<dbReference type="GO" id="GO:0017168">
    <property type="term" value="F:5-oxoprolinase (ATP-hydrolyzing) activity"/>
    <property type="evidence" value="ECO:0007669"/>
    <property type="project" value="TreeGrafter"/>
</dbReference>